<dbReference type="KEGG" id="abs:AZOBR_110042"/>
<organism evidence="2 3">
    <name type="scientific">Azospirillum baldaniorum</name>
    <dbReference type="NCBI Taxonomy" id="1064539"/>
    <lineage>
        <taxon>Bacteria</taxon>
        <taxon>Pseudomonadati</taxon>
        <taxon>Pseudomonadota</taxon>
        <taxon>Alphaproteobacteria</taxon>
        <taxon>Rhodospirillales</taxon>
        <taxon>Azospirillaceae</taxon>
        <taxon>Azospirillum</taxon>
    </lineage>
</organism>
<dbReference type="AlphaFoldDB" id="A0A9P1JQW8"/>
<dbReference type="EMBL" id="HE577327">
    <property type="protein sequence ID" value="CCC98068.1"/>
    <property type="molecule type" value="Genomic_DNA"/>
</dbReference>
<dbReference type="PROSITE" id="PS51257">
    <property type="entry name" value="PROKAR_LIPOPROTEIN"/>
    <property type="match status" value="1"/>
</dbReference>
<proteinExistence type="predicted"/>
<accession>A0A9P1JQW8</accession>
<sequence length="105" mass="12306">MKVRNPSRNRKYRTPRPLLPPTPQPAAFACIMGAFSTKRTHTIVTWHFAAPKQRREKAGETSCFRLPSHRLYEDEAMIGRPNLPVKQRPISRRSNSRNPHRWCCR</sequence>
<keyword evidence="3" id="KW-1185">Reference proteome</keyword>
<feature type="region of interest" description="Disordered" evidence="1">
    <location>
        <begin position="83"/>
        <end position="105"/>
    </location>
</feature>
<dbReference type="Proteomes" id="UP000007319">
    <property type="component" value="Chromosome"/>
</dbReference>
<name>A0A9P1JQW8_9PROT</name>
<feature type="region of interest" description="Disordered" evidence="1">
    <location>
        <begin position="1"/>
        <end position="23"/>
    </location>
</feature>
<gene>
    <name evidence="2" type="ORF">AZOBR_110042</name>
</gene>
<feature type="compositionally biased region" description="Basic residues" evidence="1">
    <location>
        <begin position="1"/>
        <end position="14"/>
    </location>
</feature>
<reference evidence="2 3" key="1">
    <citation type="journal article" date="2011" name="PLoS Genet.">
        <title>Azospirillum genomes reveal transition of bacteria from aquatic to terrestrial environments.</title>
        <authorList>
            <person name="Wisniewski-Dye F."/>
            <person name="Borziak K."/>
            <person name="Khalsa-Moyers G."/>
            <person name="Alexandre G."/>
            <person name="Sukharnikov L.O."/>
            <person name="Wuichet K."/>
            <person name="Hurst G.B."/>
            <person name="McDonald W.H."/>
            <person name="Robertson J.S."/>
            <person name="Barbe V."/>
            <person name="Calteau A."/>
            <person name="Rouy Z."/>
            <person name="Mangenot S."/>
            <person name="Prigent-Combaret C."/>
            <person name="Normand P."/>
            <person name="Boyer M."/>
            <person name="Siguier P."/>
            <person name="Dessaux Y."/>
            <person name="Elmerich C."/>
            <person name="Condemine G."/>
            <person name="Krishnen G."/>
            <person name="Kennedy I."/>
            <person name="Paterson A.H."/>
            <person name="Gonzalez V."/>
            <person name="Mavingui P."/>
            <person name="Zhulin I.B."/>
        </authorList>
    </citation>
    <scope>NUCLEOTIDE SEQUENCE [LARGE SCALE GENOMIC DNA]</scope>
    <source>
        <strain evidence="2 3">Sp245</strain>
    </source>
</reference>
<feature type="compositionally biased region" description="Basic residues" evidence="1">
    <location>
        <begin position="89"/>
        <end position="105"/>
    </location>
</feature>
<evidence type="ECO:0000313" key="3">
    <source>
        <dbReference type="Proteomes" id="UP000007319"/>
    </source>
</evidence>
<evidence type="ECO:0000313" key="2">
    <source>
        <dbReference type="EMBL" id="CCC98068.1"/>
    </source>
</evidence>
<evidence type="ECO:0000256" key="1">
    <source>
        <dbReference type="SAM" id="MobiDB-lite"/>
    </source>
</evidence>
<protein>
    <submittedName>
        <fullName evidence="2">Uncharacterized protein</fullName>
    </submittedName>
</protein>